<proteinExistence type="predicted"/>
<evidence type="ECO:0000256" key="2">
    <source>
        <dbReference type="SAM" id="Phobius"/>
    </source>
</evidence>
<feature type="region of interest" description="Disordered" evidence="1">
    <location>
        <begin position="246"/>
        <end position="271"/>
    </location>
</feature>
<evidence type="ECO:0000313" key="4">
    <source>
        <dbReference type="EMBL" id="MFC4606550.1"/>
    </source>
</evidence>
<protein>
    <recommendedName>
        <fullName evidence="6">LPXTG cell wall anchor domain-containing protein</fullName>
    </recommendedName>
</protein>
<comment type="caution">
    <text evidence="4">The sequence shown here is derived from an EMBL/GenBank/DDBJ whole genome shotgun (WGS) entry which is preliminary data.</text>
</comment>
<keyword evidence="2" id="KW-0472">Membrane</keyword>
<keyword evidence="3" id="KW-0732">Signal</keyword>
<reference evidence="5" key="1">
    <citation type="journal article" date="2019" name="Int. J. Syst. Evol. Microbiol.">
        <title>The Global Catalogue of Microorganisms (GCM) 10K type strain sequencing project: providing services to taxonomists for standard genome sequencing and annotation.</title>
        <authorList>
            <consortium name="The Broad Institute Genomics Platform"/>
            <consortium name="The Broad Institute Genome Sequencing Center for Infectious Disease"/>
            <person name="Wu L."/>
            <person name="Ma J."/>
        </authorList>
    </citation>
    <scope>NUCLEOTIDE SEQUENCE [LARGE SCALE GENOMIC DNA]</scope>
    <source>
        <strain evidence="5">CGMCC 4.7139</strain>
    </source>
</reference>
<feature type="transmembrane region" description="Helical" evidence="2">
    <location>
        <begin position="286"/>
        <end position="308"/>
    </location>
</feature>
<feature type="compositionally biased region" description="Low complexity" evidence="1">
    <location>
        <begin position="24"/>
        <end position="77"/>
    </location>
</feature>
<feature type="compositionally biased region" description="Acidic residues" evidence="1">
    <location>
        <begin position="90"/>
        <end position="101"/>
    </location>
</feature>
<dbReference type="Proteomes" id="UP001595993">
    <property type="component" value="Unassembled WGS sequence"/>
</dbReference>
<evidence type="ECO:0008006" key="6">
    <source>
        <dbReference type="Google" id="ProtNLM"/>
    </source>
</evidence>
<dbReference type="RefSeq" id="WP_381190869.1">
    <property type="nucleotide sequence ID" value="NZ_JBHSFE010000003.1"/>
</dbReference>
<sequence>MAVAAATAVIAPATFLAAPAAFATESPTPTATETTTASPSPTDTDTTSPAPTATDTTPPAPTDTATSPSAPANSPSAPATPPSTPATTPSEDEEDPNFECETSDLELSITGLPGKIAAGSGWHKFKLSVYNSSETTIKEIDYIAGASFDKDGENLFKTKQVELQALDPETNTWETLDEEGQAVGYIGSSDELKPGYEVELPLRLNVKASAPAGAGFTLGGGIYIGDKDCLGFQDVAYKFQIVKSGTDTGGTKPQEGGKVPVPSEKPEDNTAGQVTGNLAETGSSSVLPTVGIAGGIAIVAGAGVVFAMKRRRSGSAIA</sequence>
<gene>
    <name evidence="4" type="ORF">ACFO9E_01730</name>
</gene>
<feature type="chain" id="PRO_5045298427" description="LPXTG cell wall anchor domain-containing protein" evidence="3">
    <location>
        <begin position="24"/>
        <end position="318"/>
    </location>
</feature>
<name>A0ABV9G074_9ACTN</name>
<evidence type="ECO:0000256" key="3">
    <source>
        <dbReference type="SAM" id="SignalP"/>
    </source>
</evidence>
<evidence type="ECO:0000256" key="1">
    <source>
        <dbReference type="SAM" id="MobiDB-lite"/>
    </source>
</evidence>
<feature type="signal peptide" evidence="3">
    <location>
        <begin position="1"/>
        <end position="23"/>
    </location>
</feature>
<organism evidence="4 5">
    <name type="scientific">Streptomyces maoxianensis</name>
    <dbReference type="NCBI Taxonomy" id="1459942"/>
    <lineage>
        <taxon>Bacteria</taxon>
        <taxon>Bacillati</taxon>
        <taxon>Actinomycetota</taxon>
        <taxon>Actinomycetes</taxon>
        <taxon>Kitasatosporales</taxon>
        <taxon>Streptomycetaceae</taxon>
        <taxon>Streptomyces</taxon>
    </lineage>
</organism>
<evidence type="ECO:0000313" key="5">
    <source>
        <dbReference type="Proteomes" id="UP001595993"/>
    </source>
</evidence>
<keyword evidence="2" id="KW-0812">Transmembrane</keyword>
<feature type="region of interest" description="Disordered" evidence="1">
    <location>
        <begin position="24"/>
        <end position="101"/>
    </location>
</feature>
<dbReference type="EMBL" id="JBHSFE010000003">
    <property type="protein sequence ID" value="MFC4606550.1"/>
    <property type="molecule type" value="Genomic_DNA"/>
</dbReference>
<keyword evidence="2" id="KW-1133">Transmembrane helix</keyword>
<keyword evidence="5" id="KW-1185">Reference proteome</keyword>
<accession>A0ABV9G074</accession>